<proteinExistence type="predicted"/>
<dbReference type="OrthoDB" id="19938at2759"/>
<evidence type="ECO:0000313" key="1">
    <source>
        <dbReference type="EMBL" id="EFX81214.1"/>
    </source>
</evidence>
<evidence type="ECO:0000313" key="2">
    <source>
        <dbReference type="Proteomes" id="UP000000305"/>
    </source>
</evidence>
<dbReference type="STRING" id="6669.E9GHA9"/>
<protein>
    <submittedName>
        <fullName evidence="1">Uncharacterized protein</fullName>
    </submittedName>
</protein>
<gene>
    <name evidence="1" type="ORF">DAPPUDRAFT_317903</name>
</gene>
<dbReference type="EMBL" id="GL732544">
    <property type="protein sequence ID" value="EFX81214.1"/>
    <property type="molecule type" value="Genomic_DNA"/>
</dbReference>
<dbReference type="InParanoid" id="E9GHA9"/>
<dbReference type="Proteomes" id="UP000000305">
    <property type="component" value="Unassembled WGS sequence"/>
</dbReference>
<dbReference type="GO" id="GO:0032039">
    <property type="term" value="C:integrator complex"/>
    <property type="evidence" value="ECO:0007669"/>
    <property type="project" value="InterPro"/>
</dbReference>
<organism evidence="1 2">
    <name type="scientific">Daphnia pulex</name>
    <name type="common">Water flea</name>
    <dbReference type="NCBI Taxonomy" id="6669"/>
    <lineage>
        <taxon>Eukaryota</taxon>
        <taxon>Metazoa</taxon>
        <taxon>Ecdysozoa</taxon>
        <taxon>Arthropoda</taxon>
        <taxon>Crustacea</taxon>
        <taxon>Branchiopoda</taxon>
        <taxon>Diplostraca</taxon>
        <taxon>Cladocera</taxon>
        <taxon>Anomopoda</taxon>
        <taxon>Daphniidae</taxon>
        <taxon>Daphnia</taxon>
    </lineage>
</organism>
<dbReference type="KEGG" id="dpx:DAPPUDRAFT_317903"/>
<dbReference type="AlphaFoldDB" id="E9GHA9"/>
<dbReference type="InterPro" id="IPR038902">
    <property type="entry name" value="INTS1"/>
</dbReference>
<dbReference type="PANTHER" id="PTHR21224">
    <property type="entry name" value="INTEGRATOR COMPLEX SUBUNIT 1"/>
    <property type="match status" value="1"/>
</dbReference>
<reference evidence="1 2" key="1">
    <citation type="journal article" date="2011" name="Science">
        <title>The ecoresponsive genome of Daphnia pulex.</title>
        <authorList>
            <person name="Colbourne J.K."/>
            <person name="Pfrender M.E."/>
            <person name="Gilbert D."/>
            <person name="Thomas W.K."/>
            <person name="Tucker A."/>
            <person name="Oakley T.H."/>
            <person name="Tokishita S."/>
            <person name="Aerts A."/>
            <person name="Arnold G.J."/>
            <person name="Basu M.K."/>
            <person name="Bauer D.J."/>
            <person name="Caceres C.E."/>
            <person name="Carmel L."/>
            <person name="Casola C."/>
            <person name="Choi J.H."/>
            <person name="Detter J.C."/>
            <person name="Dong Q."/>
            <person name="Dusheyko S."/>
            <person name="Eads B.D."/>
            <person name="Frohlich T."/>
            <person name="Geiler-Samerotte K.A."/>
            <person name="Gerlach D."/>
            <person name="Hatcher P."/>
            <person name="Jogdeo S."/>
            <person name="Krijgsveld J."/>
            <person name="Kriventseva E.V."/>
            <person name="Kultz D."/>
            <person name="Laforsch C."/>
            <person name="Lindquist E."/>
            <person name="Lopez J."/>
            <person name="Manak J.R."/>
            <person name="Muller J."/>
            <person name="Pangilinan J."/>
            <person name="Patwardhan R.P."/>
            <person name="Pitluck S."/>
            <person name="Pritham E.J."/>
            <person name="Rechtsteiner A."/>
            <person name="Rho M."/>
            <person name="Rogozin I.B."/>
            <person name="Sakarya O."/>
            <person name="Salamov A."/>
            <person name="Schaack S."/>
            <person name="Shapiro H."/>
            <person name="Shiga Y."/>
            <person name="Skalitzky C."/>
            <person name="Smith Z."/>
            <person name="Souvorov A."/>
            <person name="Sung W."/>
            <person name="Tang Z."/>
            <person name="Tsuchiya D."/>
            <person name="Tu H."/>
            <person name="Vos H."/>
            <person name="Wang M."/>
            <person name="Wolf Y.I."/>
            <person name="Yamagata H."/>
            <person name="Yamada T."/>
            <person name="Ye Y."/>
            <person name="Shaw J.R."/>
            <person name="Andrews J."/>
            <person name="Crease T.J."/>
            <person name="Tang H."/>
            <person name="Lucas S.M."/>
            <person name="Robertson H.M."/>
            <person name="Bork P."/>
            <person name="Koonin E.V."/>
            <person name="Zdobnov E.M."/>
            <person name="Grigoriev I.V."/>
            <person name="Lynch M."/>
            <person name="Boore J.L."/>
        </authorList>
    </citation>
    <scope>NUCLEOTIDE SEQUENCE [LARGE SCALE GENOMIC DNA]</scope>
</reference>
<accession>E9GHA9</accession>
<dbReference type="GO" id="GO:0034474">
    <property type="term" value="P:U2 snRNA 3'-end processing"/>
    <property type="evidence" value="ECO:0007669"/>
    <property type="project" value="InterPro"/>
</dbReference>
<sequence>MVLRLTAYHYPENILLPQGYTPPNLAINTLYSKAWLMLLMLIAHNHGQSWV</sequence>
<dbReference type="HOGENOM" id="CLU_3108490_0_0_1"/>
<dbReference type="PANTHER" id="PTHR21224:SF1">
    <property type="entry name" value="INTEGRATOR COMPLEX SUBUNIT 1"/>
    <property type="match status" value="1"/>
</dbReference>
<name>E9GHA9_DAPPU</name>
<keyword evidence="2" id="KW-1185">Reference proteome</keyword>
<dbReference type="eggNOG" id="KOG4596">
    <property type="taxonomic scope" value="Eukaryota"/>
</dbReference>